<organism evidence="4 5">
    <name type="scientific">Peronospora matthiolae</name>
    <dbReference type="NCBI Taxonomy" id="2874970"/>
    <lineage>
        <taxon>Eukaryota</taxon>
        <taxon>Sar</taxon>
        <taxon>Stramenopiles</taxon>
        <taxon>Oomycota</taxon>
        <taxon>Peronosporomycetes</taxon>
        <taxon>Peronosporales</taxon>
        <taxon>Peronosporaceae</taxon>
        <taxon>Peronospora</taxon>
    </lineage>
</organism>
<dbReference type="InterPro" id="IPR036871">
    <property type="entry name" value="PX_dom_sf"/>
</dbReference>
<reference evidence="4" key="1">
    <citation type="submission" date="2024-01" db="EMBL/GenBank/DDBJ databases">
        <authorList>
            <person name="Webb A."/>
        </authorList>
    </citation>
    <scope>NUCLEOTIDE SEQUENCE</scope>
    <source>
        <strain evidence="4">Pm1</strain>
    </source>
</reference>
<dbReference type="Proteomes" id="UP001162060">
    <property type="component" value="Unassembled WGS sequence"/>
</dbReference>
<feature type="domain" description="RING-type" evidence="3">
    <location>
        <begin position="228"/>
        <end position="293"/>
    </location>
</feature>
<dbReference type="GO" id="GO:0035091">
    <property type="term" value="F:phosphatidylinositol binding"/>
    <property type="evidence" value="ECO:0007669"/>
    <property type="project" value="InterPro"/>
</dbReference>
<dbReference type="GO" id="GO:0008270">
    <property type="term" value="F:zinc ion binding"/>
    <property type="evidence" value="ECO:0007669"/>
    <property type="project" value="UniProtKB-KW"/>
</dbReference>
<dbReference type="SMART" id="SM00184">
    <property type="entry name" value="RING"/>
    <property type="match status" value="1"/>
</dbReference>
<keyword evidence="1" id="KW-0479">Metal-binding</keyword>
<keyword evidence="1" id="KW-0862">Zinc</keyword>
<feature type="region of interest" description="Disordered" evidence="2">
    <location>
        <begin position="1"/>
        <end position="43"/>
    </location>
</feature>
<dbReference type="AlphaFoldDB" id="A0AAV1TFZ4"/>
<feature type="compositionally biased region" description="Polar residues" evidence="2">
    <location>
        <begin position="1"/>
        <end position="13"/>
    </location>
</feature>
<gene>
    <name evidence="4" type="ORF">PM001_LOCUS5532</name>
</gene>
<dbReference type="InterPro" id="IPR013083">
    <property type="entry name" value="Znf_RING/FYVE/PHD"/>
</dbReference>
<dbReference type="InterPro" id="IPR001841">
    <property type="entry name" value="Znf_RING"/>
</dbReference>
<comment type="caution">
    <text evidence="4">The sequence shown here is derived from an EMBL/GenBank/DDBJ whole genome shotgun (WGS) entry which is preliminary data.</text>
</comment>
<proteinExistence type="predicted"/>
<dbReference type="Pfam" id="PF00787">
    <property type="entry name" value="PX"/>
    <property type="match status" value="1"/>
</dbReference>
<dbReference type="SUPFAM" id="SSF64268">
    <property type="entry name" value="PX domain"/>
    <property type="match status" value="1"/>
</dbReference>
<dbReference type="EMBL" id="CAKLBY020000045">
    <property type="protein sequence ID" value="CAK7917106.1"/>
    <property type="molecule type" value="Genomic_DNA"/>
</dbReference>
<dbReference type="PROSITE" id="PS50089">
    <property type="entry name" value="ZF_RING_2"/>
    <property type="match status" value="1"/>
</dbReference>
<keyword evidence="1" id="KW-0863">Zinc-finger</keyword>
<evidence type="ECO:0000256" key="2">
    <source>
        <dbReference type="SAM" id="MobiDB-lite"/>
    </source>
</evidence>
<evidence type="ECO:0000313" key="4">
    <source>
        <dbReference type="EMBL" id="CAK7917106.1"/>
    </source>
</evidence>
<sequence length="305" mass="34442">MSLRQSTMSLPSQSRRRKSVEEQQMMTRASSFTKRRPDKQPQRLLSTQTMEQMLLDNVHVDFIKAVVAGKNMLASPRFVMRVSNAALDQSWEMARTFKEFCELKEAIIAVLDHGHFCPSNCPWLYMYAAHHFPRRRIFRSRRPSVIASRLSGLQTYVSTLLRMAKQNRNLECAVSSTKLPQLIYNFLFEGMVFGQSDFTRLSEHRLSLAGRDSTFVDNDYPTQEAEDCFLCRKALVADDNVSIVPASHRSGLSGDKKSGSYAMAGLTTLLCGHCFHDECILVKLNESLLCPLCATHAGPPHSRAG</sequence>
<dbReference type="InterPro" id="IPR001683">
    <property type="entry name" value="PX_dom"/>
</dbReference>
<feature type="compositionally biased region" description="Polar residues" evidence="2">
    <location>
        <begin position="22"/>
        <end position="32"/>
    </location>
</feature>
<dbReference type="SUPFAM" id="SSF57850">
    <property type="entry name" value="RING/U-box"/>
    <property type="match status" value="1"/>
</dbReference>
<evidence type="ECO:0000259" key="3">
    <source>
        <dbReference type="PROSITE" id="PS50089"/>
    </source>
</evidence>
<protein>
    <recommendedName>
        <fullName evidence="3">RING-type domain-containing protein</fullName>
    </recommendedName>
</protein>
<name>A0AAV1TFZ4_9STRA</name>
<dbReference type="Gene3D" id="3.30.1520.10">
    <property type="entry name" value="Phox-like domain"/>
    <property type="match status" value="1"/>
</dbReference>
<accession>A0AAV1TFZ4</accession>
<dbReference type="Gene3D" id="3.30.40.10">
    <property type="entry name" value="Zinc/RING finger domain, C3HC4 (zinc finger)"/>
    <property type="match status" value="1"/>
</dbReference>
<evidence type="ECO:0000256" key="1">
    <source>
        <dbReference type="PROSITE-ProRule" id="PRU00175"/>
    </source>
</evidence>
<evidence type="ECO:0000313" key="5">
    <source>
        <dbReference type="Proteomes" id="UP001162060"/>
    </source>
</evidence>